<dbReference type="SUPFAM" id="SSF52172">
    <property type="entry name" value="CheY-like"/>
    <property type="match status" value="1"/>
</dbReference>
<dbReference type="Pfam" id="PF00072">
    <property type="entry name" value="Response_reg"/>
    <property type="match status" value="1"/>
</dbReference>
<evidence type="ECO:0000313" key="9">
    <source>
        <dbReference type="EMBL" id="QGY45687.1"/>
    </source>
</evidence>
<evidence type="ECO:0000256" key="2">
    <source>
        <dbReference type="ARBA" id="ARBA00012438"/>
    </source>
</evidence>
<organism evidence="9 10">
    <name type="scientific">Maribellus comscasis</name>
    <dbReference type="NCBI Taxonomy" id="2681766"/>
    <lineage>
        <taxon>Bacteria</taxon>
        <taxon>Pseudomonadati</taxon>
        <taxon>Bacteroidota</taxon>
        <taxon>Bacteroidia</taxon>
        <taxon>Marinilabiliales</taxon>
        <taxon>Prolixibacteraceae</taxon>
        <taxon>Maribellus</taxon>
    </lineage>
</organism>
<accession>A0A6I6JZL4</accession>
<feature type="domain" description="Response regulatory" evidence="8">
    <location>
        <begin position="11"/>
        <end position="127"/>
    </location>
</feature>
<name>A0A6I6JZL4_9BACT</name>
<dbReference type="KEGG" id="mcos:GM418_19025"/>
<dbReference type="InterPro" id="IPR011006">
    <property type="entry name" value="CheY-like_superfamily"/>
</dbReference>
<dbReference type="SMART" id="SM00387">
    <property type="entry name" value="HATPase_c"/>
    <property type="match status" value="1"/>
</dbReference>
<dbReference type="InterPro" id="IPR001789">
    <property type="entry name" value="Sig_transdc_resp-reg_receiver"/>
</dbReference>
<dbReference type="CDD" id="cd00082">
    <property type="entry name" value="HisKA"/>
    <property type="match status" value="1"/>
</dbReference>
<gene>
    <name evidence="9" type="ORF">GM418_19025</name>
</gene>
<dbReference type="InterPro" id="IPR036890">
    <property type="entry name" value="HATPase_C_sf"/>
</dbReference>
<keyword evidence="4" id="KW-0808">Transferase</keyword>
<dbReference type="Gene3D" id="3.40.50.2300">
    <property type="match status" value="1"/>
</dbReference>
<protein>
    <recommendedName>
        <fullName evidence="2">histidine kinase</fullName>
        <ecNumber evidence="2">2.7.13.3</ecNumber>
    </recommendedName>
</protein>
<dbReference type="AlphaFoldDB" id="A0A6I6JZL4"/>
<dbReference type="Gene3D" id="1.10.287.130">
    <property type="match status" value="1"/>
</dbReference>
<evidence type="ECO:0000259" key="8">
    <source>
        <dbReference type="PROSITE" id="PS50110"/>
    </source>
</evidence>
<comment type="catalytic activity">
    <reaction evidence="1">
        <text>ATP + protein L-histidine = ADP + protein N-phospho-L-histidine.</text>
        <dbReference type="EC" id="2.7.13.3"/>
    </reaction>
</comment>
<evidence type="ECO:0000256" key="3">
    <source>
        <dbReference type="ARBA" id="ARBA00022553"/>
    </source>
</evidence>
<keyword evidence="3 6" id="KW-0597">Phosphoprotein</keyword>
<evidence type="ECO:0000256" key="5">
    <source>
        <dbReference type="ARBA" id="ARBA00022777"/>
    </source>
</evidence>
<dbReference type="EMBL" id="CP046401">
    <property type="protein sequence ID" value="QGY45687.1"/>
    <property type="molecule type" value="Genomic_DNA"/>
</dbReference>
<evidence type="ECO:0000256" key="4">
    <source>
        <dbReference type="ARBA" id="ARBA00022679"/>
    </source>
</evidence>
<dbReference type="Pfam" id="PF02518">
    <property type="entry name" value="HATPase_c"/>
    <property type="match status" value="1"/>
</dbReference>
<sequence length="374" mass="41541">MNLKTEESIPTVLVVDDTPNNVKIIALTLRPLNYKLVIATNGKSAIEMVDKTRPDLVLLDVMMPEMDGYETCRIIKSKSENENLPIIFLTALSDKENTVMGFEAGGVDYITKPFNKNELIIRVKTHLELKHTQDSLRKTSQHLSELNALKDKMFSVIGHDLRSPLGSVKMTLEFLSQTAGNTTGDEFKSTIDLLVKTTDEVFSLLENLLGWAKSQSGNLVLVKEEVDLNDLVGSLYLLNKGNLNLKNIEFSTHVDEDAKVYADLNTLKVVIRNLLSNAIKFTPDKGKISINASRIEKKVKVEIKDTGVGIPKENIPKLFDQTQHLTTYGTNRESGSGLGLLLCFDFLLKNDGEIFVESELGKGTTFSLLLPVAE</sequence>
<dbReference type="SMART" id="SM00448">
    <property type="entry name" value="REC"/>
    <property type="match status" value="1"/>
</dbReference>
<dbReference type="SUPFAM" id="SSF55874">
    <property type="entry name" value="ATPase domain of HSP90 chaperone/DNA topoisomerase II/histidine kinase"/>
    <property type="match status" value="1"/>
</dbReference>
<dbReference type="CDD" id="cd19920">
    <property type="entry name" value="REC_PA4781-like"/>
    <property type="match status" value="1"/>
</dbReference>
<keyword evidence="5" id="KW-0418">Kinase</keyword>
<feature type="domain" description="Histidine kinase" evidence="7">
    <location>
        <begin position="156"/>
        <end position="374"/>
    </location>
</feature>
<dbReference type="PROSITE" id="PS50110">
    <property type="entry name" value="RESPONSE_REGULATORY"/>
    <property type="match status" value="1"/>
</dbReference>
<dbReference type="Proteomes" id="UP000428260">
    <property type="component" value="Chromosome"/>
</dbReference>
<dbReference type="GO" id="GO:0000155">
    <property type="term" value="F:phosphorelay sensor kinase activity"/>
    <property type="evidence" value="ECO:0007669"/>
    <property type="project" value="InterPro"/>
</dbReference>
<dbReference type="InterPro" id="IPR036097">
    <property type="entry name" value="HisK_dim/P_sf"/>
</dbReference>
<evidence type="ECO:0000259" key="7">
    <source>
        <dbReference type="PROSITE" id="PS50109"/>
    </source>
</evidence>
<keyword evidence="10" id="KW-1185">Reference proteome</keyword>
<dbReference type="EC" id="2.7.13.3" evidence="2"/>
<dbReference type="PRINTS" id="PR00344">
    <property type="entry name" value="BCTRLSENSOR"/>
</dbReference>
<dbReference type="GO" id="GO:0009927">
    <property type="term" value="F:histidine phosphotransfer kinase activity"/>
    <property type="evidence" value="ECO:0007669"/>
    <property type="project" value="TreeGrafter"/>
</dbReference>
<dbReference type="PANTHER" id="PTHR43047">
    <property type="entry name" value="TWO-COMPONENT HISTIDINE PROTEIN KINASE"/>
    <property type="match status" value="1"/>
</dbReference>
<feature type="modified residue" description="4-aspartylphosphate" evidence="6">
    <location>
        <position position="60"/>
    </location>
</feature>
<dbReference type="PROSITE" id="PS50109">
    <property type="entry name" value="HIS_KIN"/>
    <property type="match status" value="1"/>
</dbReference>
<reference evidence="9 10" key="1">
    <citation type="submission" date="2019-11" db="EMBL/GenBank/DDBJ databases">
        <authorList>
            <person name="Zheng R.K."/>
            <person name="Sun C.M."/>
        </authorList>
    </citation>
    <scope>NUCLEOTIDE SEQUENCE [LARGE SCALE GENOMIC DNA]</scope>
    <source>
        <strain evidence="9 10">WC007</strain>
    </source>
</reference>
<dbReference type="Pfam" id="PF00512">
    <property type="entry name" value="HisKA"/>
    <property type="match status" value="1"/>
</dbReference>
<dbReference type="SMART" id="SM00388">
    <property type="entry name" value="HisKA"/>
    <property type="match status" value="1"/>
</dbReference>
<dbReference type="RefSeq" id="WP_158868830.1">
    <property type="nucleotide sequence ID" value="NZ_CP046401.1"/>
</dbReference>
<dbReference type="Gene3D" id="3.30.565.10">
    <property type="entry name" value="Histidine kinase-like ATPase, C-terminal domain"/>
    <property type="match status" value="1"/>
</dbReference>
<dbReference type="CDD" id="cd00075">
    <property type="entry name" value="HATPase"/>
    <property type="match status" value="1"/>
</dbReference>
<dbReference type="InterPro" id="IPR003661">
    <property type="entry name" value="HisK_dim/P_dom"/>
</dbReference>
<dbReference type="PANTHER" id="PTHR43047:SF72">
    <property type="entry name" value="OSMOSENSING HISTIDINE PROTEIN KINASE SLN1"/>
    <property type="match status" value="1"/>
</dbReference>
<proteinExistence type="predicted"/>
<evidence type="ECO:0000256" key="1">
    <source>
        <dbReference type="ARBA" id="ARBA00000085"/>
    </source>
</evidence>
<dbReference type="InterPro" id="IPR003594">
    <property type="entry name" value="HATPase_dom"/>
</dbReference>
<dbReference type="InterPro" id="IPR005467">
    <property type="entry name" value="His_kinase_dom"/>
</dbReference>
<dbReference type="GO" id="GO:0005886">
    <property type="term" value="C:plasma membrane"/>
    <property type="evidence" value="ECO:0007669"/>
    <property type="project" value="TreeGrafter"/>
</dbReference>
<evidence type="ECO:0000313" key="10">
    <source>
        <dbReference type="Proteomes" id="UP000428260"/>
    </source>
</evidence>
<dbReference type="FunFam" id="3.30.565.10:FF:000006">
    <property type="entry name" value="Sensor histidine kinase WalK"/>
    <property type="match status" value="1"/>
</dbReference>
<evidence type="ECO:0000256" key="6">
    <source>
        <dbReference type="PROSITE-ProRule" id="PRU00169"/>
    </source>
</evidence>
<dbReference type="SUPFAM" id="SSF47384">
    <property type="entry name" value="Homodimeric domain of signal transducing histidine kinase"/>
    <property type="match status" value="1"/>
</dbReference>
<dbReference type="InterPro" id="IPR004358">
    <property type="entry name" value="Sig_transdc_His_kin-like_C"/>
</dbReference>